<dbReference type="EMBL" id="MFZH01000016">
    <property type="protein sequence ID" value="OGK19210.1"/>
    <property type="molecule type" value="Genomic_DNA"/>
</dbReference>
<organism evidence="1 2">
    <name type="scientific">Candidatus Roizmanbacteria bacterium RIFCSPHIGHO2_01_FULL_39_24</name>
    <dbReference type="NCBI Taxonomy" id="1802032"/>
    <lineage>
        <taxon>Bacteria</taxon>
        <taxon>Candidatus Roizmaniibacteriota</taxon>
    </lineage>
</organism>
<evidence type="ECO:0000313" key="1">
    <source>
        <dbReference type="EMBL" id="OGK19210.1"/>
    </source>
</evidence>
<name>A0A1F7GJK0_9BACT</name>
<sequence>MTERGRGTPKVDVEQIYADRPDILDRLRIAEDLYEELQAGKLTQDEVMTRMDSEVFDDPKLADLLETDDPRCNNLSPLAAVRNNLKFGHKFTPATPVAEPAP</sequence>
<gene>
    <name evidence="1" type="ORF">A2799_00090</name>
</gene>
<proteinExistence type="predicted"/>
<accession>A0A1F7GJK0</accession>
<protein>
    <submittedName>
        <fullName evidence="1">Uncharacterized protein</fullName>
    </submittedName>
</protein>
<dbReference type="Proteomes" id="UP000176850">
    <property type="component" value="Unassembled WGS sequence"/>
</dbReference>
<dbReference type="AlphaFoldDB" id="A0A1F7GJK0"/>
<reference evidence="1 2" key="1">
    <citation type="journal article" date="2016" name="Nat. Commun.">
        <title>Thousands of microbial genomes shed light on interconnected biogeochemical processes in an aquifer system.</title>
        <authorList>
            <person name="Anantharaman K."/>
            <person name="Brown C.T."/>
            <person name="Hug L.A."/>
            <person name="Sharon I."/>
            <person name="Castelle C.J."/>
            <person name="Probst A.J."/>
            <person name="Thomas B.C."/>
            <person name="Singh A."/>
            <person name="Wilkins M.J."/>
            <person name="Karaoz U."/>
            <person name="Brodie E.L."/>
            <person name="Williams K.H."/>
            <person name="Hubbard S.S."/>
            <person name="Banfield J.F."/>
        </authorList>
    </citation>
    <scope>NUCLEOTIDE SEQUENCE [LARGE SCALE GENOMIC DNA]</scope>
</reference>
<evidence type="ECO:0000313" key="2">
    <source>
        <dbReference type="Proteomes" id="UP000176850"/>
    </source>
</evidence>
<comment type="caution">
    <text evidence="1">The sequence shown here is derived from an EMBL/GenBank/DDBJ whole genome shotgun (WGS) entry which is preliminary data.</text>
</comment>